<accession>A0ABV8QV14</accession>
<dbReference type="Proteomes" id="UP001595773">
    <property type="component" value="Unassembled WGS sequence"/>
</dbReference>
<dbReference type="EMBL" id="JBHSCQ010000002">
    <property type="protein sequence ID" value="MFC4264095.1"/>
    <property type="molecule type" value="Genomic_DNA"/>
</dbReference>
<protein>
    <recommendedName>
        <fullName evidence="3">KTSC domain-containing protein</fullName>
    </recommendedName>
</protein>
<dbReference type="RefSeq" id="WP_230068582.1">
    <property type="nucleotide sequence ID" value="NZ_BAABLL010000013.1"/>
</dbReference>
<sequence length="88" mass="9726">MITLLQDSDGYIRMSKHFPASVQVSITFSDGTAQEYSGRRLNGLYDDALASYRAGNQLDAKGYKRNAQKIGHKRNAVDHVPVQSGMAH</sequence>
<evidence type="ECO:0000313" key="1">
    <source>
        <dbReference type="EMBL" id="MFC4264095.1"/>
    </source>
</evidence>
<gene>
    <name evidence="1" type="ORF">ACFOW9_00590</name>
</gene>
<evidence type="ECO:0000313" key="2">
    <source>
        <dbReference type="Proteomes" id="UP001595773"/>
    </source>
</evidence>
<comment type="caution">
    <text evidence="1">The sequence shown here is derived from an EMBL/GenBank/DDBJ whole genome shotgun (WGS) entry which is preliminary data.</text>
</comment>
<evidence type="ECO:0008006" key="3">
    <source>
        <dbReference type="Google" id="ProtNLM"/>
    </source>
</evidence>
<organism evidence="1 2">
    <name type="scientific">Arthrobacter cryoconiti</name>
    <dbReference type="NCBI Taxonomy" id="748907"/>
    <lineage>
        <taxon>Bacteria</taxon>
        <taxon>Bacillati</taxon>
        <taxon>Actinomycetota</taxon>
        <taxon>Actinomycetes</taxon>
        <taxon>Micrococcales</taxon>
        <taxon>Micrococcaceae</taxon>
        <taxon>Arthrobacter</taxon>
    </lineage>
</organism>
<proteinExistence type="predicted"/>
<keyword evidence="2" id="KW-1185">Reference proteome</keyword>
<reference evidence="2" key="1">
    <citation type="journal article" date="2019" name="Int. J. Syst. Evol. Microbiol.">
        <title>The Global Catalogue of Microorganisms (GCM) 10K type strain sequencing project: providing services to taxonomists for standard genome sequencing and annotation.</title>
        <authorList>
            <consortium name="The Broad Institute Genomics Platform"/>
            <consortium name="The Broad Institute Genome Sequencing Center for Infectious Disease"/>
            <person name="Wu L."/>
            <person name="Ma J."/>
        </authorList>
    </citation>
    <scope>NUCLEOTIDE SEQUENCE [LARGE SCALE GENOMIC DNA]</scope>
    <source>
        <strain evidence="2">CGMCC 1.10698</strain>
    </source>
</reference>
<name>A0ABV8QV14_9MICC</name>